<dbReference type="AlphaFoldDB" id="F0X5B9"/>
<evidence type="ECO:0000313" key="2">
    <source>
        <dbReference type="EMBL" id="BAJ77790.1"/>
    </source>
</evidence>
<keyword evidence="1" id="KW-1133">Transmembrane helix</keyword>
<protein>
    <submittedName>
        <fullName evidence="2">Uncharacterized protein</fullName>
    </submittedName>
</protein>
<feature type="transmembrane region" description="Helical" evidence="1">
    <location>
        <begin position="24"/>
        <end position="45"/>
    </location>
</feature>
<dbReference type="EMBL" id="FX115687">
    <property type="protein sequence ID" value="BAJ77790.1"/>
    <property type="molecule type" value="mRNA"/>
</dbReference>
<reference evidence="2" key="1">
    <citation type="submission" date="2011-02" db="EMBL/GenBank/DDBJ databases">
        <title>Construction and analysis of full-length cDNA library of Cryptosporidium parvum.</title>
        <authorList>
            <person name="Yamagishi J."/>
            <person name="Wakaguri H."/>
            <person name="Sugano S."/>
            <person name="Kawano S."/>
            <person name="Fujisaki K."/>
            <person name="Sugimoto C."/>
            <person name="Watanabe J."/>
            <person name="Suzuki Y."/>
            <person name="Kimata I."/>
            <person name="Xuan X."/>
        </authorList>
    </citation>
    <scope>NUCLEOTIDE SEQUENCE</scope>
    <source>
        <strain evidence="2">HNJ-1</strain>
    </source>
</reference>
<name>F0X5B9_CRYPV</name>
<organism evidence="2">
    <name type="scientific">Cryptosporidium parvum</name>
    <dbReference type="NCBI Taxonomy" id="5807"/>
    <lineage>
        <taxon>Eukaryota</taxon>
        <taxon>Sar</taxon>
        <taxon>Alveolata</taxon>
        <taxon>Apicomplexa</taxon>
        <taxon>Conoidasida</taxon>
        <taxon>Coccidia</taxon>
        <taxon>Eucoccidiorida</taxon>
        <taxon>Eimeriorina</taxon>
        <taxon>Cryptosporidiidae</taxon>
        <taxon>Cryptosporidium</taxon>
    </lineage>
</organism>
<accession>F0X5B9</accession>
<evidence type="ECO:0000256" key="1">
    <source>
        <dbReference type="SAM" id="Phobius"/>
    </source>
</evidence>
<keyword evidence="1" id="KW-0812">Transmembrane</keyword>
<keyword evidence="1" id="KW-0472">Membrane</keyword>
<sequence>MLLLSISTVFIANTKPLLNSINTLLPSAISMVLFVIFITSSDQFVPRL</sequence>
<proteinExistence type="evidence at transcript level"/>